<sequence>MKKTSLIAAALVASFGIVGCGGGSSSDGAAVSTKDVAVSGKAIDPELISATVCLDLNRDGNCSANELSATTDGNGKYQLNVSSDQMNGNYSLVAVNGVDEESGEAFKGTLIADINGTSQNITPLTTLMHEQMQYGSDQMQKMEDSVGLSFDDMQKNIITLANDGNTTALKVALVLEKSAEAIDPKDTIKFFEDLAQKIDVSGKADNLVSLILEITPDSLKSQISSLIDTIMNAKASDAYDLAEKARSKAAELGIDQDEMSKKMPHDMPGTPDTNGTTKPGNPDMPKF</sequence>
<dbReference type="AlphaFoldDB" id="A0A1W1CRJ3"/>
<protein>
    <submittedName>
        <fullName evidence="2">Uncharacterized protein</fullName>
    </submittedName>
</protein>
<name>A0A1W1CRJ3_9ZZZZ</name>
<accession>A0A1W1CRJ3</accession>
<evidence type="ECO:0000256" key="1">
    <source>
        <dbReference type="SAM" id="MobiDB-lite"/>
    </source>
</evidence>
<dbReference type="EMBL" id="FPHL01000052">
    <property type="protein sequence ID" value="SFV68500.1"/>
    <property type="molecule type" value="Genomic_DNA"/>
</dbReference>
<gene>
    <name evidence="2" type="ORF">MNB_SV-10-1291</name>
</gene>
<dbReference type="PROSITE" id="PS51257">
    <property type="entry name" value="PROKAR_LIPOPROTEIN"/>
    <property type="match status" value="1"/>
</dbReference>
<evidence type="ECO:0000313" key="2">
    <source>
        <dbReference type="EMBL" id="SFV68500.1"/>
    </source>
</evidence>
<reference evidence="2" key="1">
    <citation type="submission" date="2016-10" db="EMBL/GenBank/DDBJ databases">
        <authorList>
            <person name="de Groot N.N."/>
        </authorList>
    </citation>
    <scope>NUCLEOTIDE SEQUENCE</scope>
</reference>
<organism evidence="2">
    <name type="scientific">hydrothermal vent metagenome</name>
    <dbReference type="NCBI Taxonomy" id="652676"/>
    <lineage>
        <taxon>unclassified sequences</taxon>
        <taxon>metagenomes</taxon>
        <taxon>ecological metagenomes</taxon>
    </lineage>
</organism>
<feature type="region of interest" description="Disordered" evidence="1">
    <location>
        <begin position="250"/>
        <end position="287"/>
    </location>
</feature>
<proteinExistence type="predicted"/>